<comment type="caution">
    <text evidence="2">The sequence shown here is derived from an EMBL/GenBank/DDBJ whole genome shotgun (WGS) entry which is preliminary data.</text>
</comment>
<name>A0A2M6W6C3_9BACT</name>
<dbReference type="AlphaFoldDB" id="A0A2M6W6C3"/>
<evidence type="ECO:0000256" key="1">
    <source>
        <dbReference type="SAM" id="Phobius"/>
    </source>
</evidence>
<keyword evidence="1" id="KW-0472">Membrane</keyword>
<evidence type="ECO:0000313" key="3">
    <source>
        <dbReference type="Proteomes" id="UP000231426"/>
    </source>
</evidence>
<reference evidence="3" key="1">
    <citation type="submission" date="2017-09" db="EMBL/GenBank/DDBJ databases">
        <title>Depth-based differentiation of microbial function through sediment-hosted aquifers and enrichment of novel symbionts in the deep terrestrial subsurface.</title>
        <authorList>
            <person name="Probst A.J."/>
            <person name="Ladd B."/>
            <person name="Jarett J.K."/>
            <person name="Geller-Mcgrath D.E."/>
            <person name="Sieber C.M.K."/>
            <person name="Emerson J.B."/>
            <person name="Anantharaman K."/>
            <person name="Thomas B.C."/>
            <person name="Malmstrom R."/>
            <person name="Stieglmeier M."/>
            <person name="Klingl A."/>
            <person name="Woyke T."/>
            <person name="Ryan C.M."/>
            <person name="Banfield J.F."/>
        </authorList>
    </citation>
    <scope>NUCLEOTIDE SEQUENCE [LARGE SCALE GENOMIC DNA]</scope>
</reference>
<evidence type="ECO:0000313" key="2">
    <source>
        <dbReference type="EMBL" id="PIT88341.1"/>
    </source>
</evidence>
<feature type="transmembrane region" description="Helical" evidence="1">
    <location>
        <begin position="6"/>
        <end position="23"/>
    </location>
</feature>
<protein>
    <submittedName>
        <fullName evidence="2">Uncharacterized protein</fullName>
    </submittedName>
</protein>
<keyword evidence="1" id="KW-0812">Transmembrane</keyword>
<gene>
    <name evidence="2" type="ORF">COU29_00930</name>
</gene>
<organism evidence="2 3">
    <name type="scientific">Candidatus Magasanikbacteria bacterium CG10_big_fil_rev_8_21_14_0_10_36_32</name>
    <dbReference type="NCBI Taxonomy" id="1974646"/>
    <lineage>
        <taxon>Bacteria</taxon>
        <taxon>Candidatus Magasanikiibacteriota</taxon>
    </lineage>
</organism>
<dbReference type="Proteomes" id="UP000231426">
    <property type="component" value="Unassembled WGS sequence"/>
</dbReference>
<keyword evidence="1" id="KW-1133">Transmembrane helix</keyword>
<sequence>MKDFLFMISAWVIGIMTGALIFFSSHNTGKSLQLSTGNYNIVHIMDKSEDISEPRQELLVSTMNNPTKHLFVTVSEKCFASYFAGAELLIINNDDSCIWTTTRRPPSPEFDIP</sequence>
<accession>A0A2M6W6C3</accession>
<dbReference type="EMBL" id="PFBV01000003">
    <property type="protein sequence ID" value="PIT88341.1"/>
    <property type="molecule type" value="Genomic_DNA"/>
</dbReference>
<proteinExistence type="predicted"/>